<name>A0ABW1LR47_9ACTN</name>
<evidence type="ECO:0000313" key="3">
    <source>
        <dbReference type="Proteomes" id="UP001596135"/>
    </source>
</evidence>
<dbReference type="EMBL" id="JBHSRJ010000009">
    <property type="protein sequence ID" value="MFC6045747.1"/>
    <property type="molecule type" value="Genomic_DNA"/>
</dbReference>
<dbReference type="RefSeq" id="WP_379159511.1">
    <property type="nucleotide sequence ID" value="NZ_JBHSRJ010000009.1"/>
</dbReference>
<keyword evidence="3" id="KW-1185">Reference proteome</keyword>
<keyword evidence="1" id="KW-1133">Transmembrane helix</keyword>
<keyword evidence="1" id="KW-0472">Membrane</keyword>
<evidence type="ECO:0000256" key="1">
    <source>
        <dbReference type="SAM" id="Phobius"/>
    </source>
</evidence>
<comment type="caution">
    <text evidence="2">The sequence shown here is derived from an EMBL/GenBank/DDBJ whole genome shotgun (WGS) entry which is preliminary data.</text>
</comment>
<organism evidence="2 3">
    <name type="scientific">Nocardioides hankookensis</name>
    <dbReference type="NCBI Taxonomy" id="443157"/>
    <lineage>
        <taxon>Bacteria</taxon>
        <taxon>Bacillati</taxon>
        <taxon>Actinomycetota</taxon>
        <taxon>Actinomycetes</taxon>
        <taxon>Propionibacteriales</taxon>
        <taxon>Nocardioidaceae</taxon>
        <taxon>Nocardioides</taxon>
    </lineage>
</organism>
<feature type="transmembrane region" description="Helical" evidence="1">
    <location>
        <begin position="6"/>
        <end position="33"/>
    </location>
</feature>
<proteinExistence type="predicted"/>
<dbReference type="Proteomes" id="UP001596135">
    <property type="component" value="Unassembled WGS sequence"/>
</dbReference>
<evidence type="ECO:0000313" key="2">
    <source>
        <dbReference type="EMBL" id="MFC6045747.1"/>
    </source>
</evidence>
<protein>
    <submittedName>
        <fullName evidence="2">Uncharacterized protein</fullName>
    </submittedName>
</protein>
<accession>A0ABW1LR47</accession>
<reference evidence="3" key="1">
    <citation type="journal article" date="2019" name="Int. J. Syst. Evol. Microbiol.">
        <title>The Global Catalogue of Microorganisms (GCM) 10K type strain sequencing project: providing services to taxonomists for standard genome sequencing and annotation.</title>
        <authorList>
            <consortium name="The Broad Institute Genomics Platform"/>
            <consortium name="The Broad Institute Genome Sequencing Center for Infectious Disease"/>
            <person name="Wu L."/>
            <person name="Ma J."/>
        </authorList>
    </citation>
    <scope>NUCLEOTIDE SEQUENCE [LARGE SCALE GENOMIC DNA]</scope>
    <source>
        <strain evidence="3">CCUG 54522</strain>
    </source>
</reference>
<sequence length="89" mass="9427">MDGLPWQAITVSGGGWALFGMAMIGLMSGRWFVSRRELDSMEKRALAAEANVAQLLPAVAEHNAMGRLSQATIEAAARKAAERVGGDPT</sequence>
<gene>
    <name evidence="2" type="ORF">ACFPYL_21875</name>
</gene>
<keyword evidence="1" id="KW-0812">Transmembrane</keyword>